<comment type="similarity">
    <text evidence="2">Belongs to the bacterial solute-binding protein 8 family.</text>
</comment>
<dbReference type="InterPro" id="IPR051313">
    <property type="entry name" value="Bact_iron-sidero_bind"/>
</dbReference>
<keyword evidence="4 6" id="KW-0732">Signal</keyword>
<comment type="caution">
    <text evidence="8">The sequence shown here is derived from an EMBL/GenBank/DDBJ whole genome shotgun (WGS) entry which is preliminary data.</text>
</comment>
<organism evidence="8 9">
    <name type="scientific">Schaalia odontolytica F0309</name>
    <dbReference type="NCBI Taxonomy" id="649742"/>
    <lineage>
        <taxon>Bacteria</taxon>
        <taxon>Bacillati</taxon>
        <taxon>Actinomycetota</taxon>
        <taxon>Actinomycetes</taxon>
        <taxon>Actinomycetales</taxon>
        <taxon>Actinomycetaceae</taxon>
        <taxon>Schaalia</taxon>
    </lineage>
</organism>
<feature type="domain" description="Fe/B12 periplasmic-binding" evidence="7">
    <location>
        <begin position="72"/>
        <end position="342"/>
    </location>
</feature>
<feature type="compositionally biased region" description="Low complexity" evidence="5">
    <location>
        <begin position="27"/>
        <end position="54"/>
    </location>
</feature>
<dbReference type="GO" id="GO:0030288">
    <property type="term" value="C:outer membrane-bounded periplasmic space"/>
    <property type="evidence" value="ECO:0007669"/>
    <property type="project" value="TreeGrafter"/>
</dbReference>
<evidence type="ECO:0000256" key="2">
    <source>
        <dbReference type="ARBA" id="ARBA00008814"/>
    </source>
</evidence>
<comment type="subcellular location">
    <subcellularLocation>
        <location evidence="1">Cell envelope</location>
    </subcellularLocation>
</comment>
<dbReference type="PANTHER" id="PTHR30532">
    <property type="entry name" value="IRON III DICITRATE-BINDING PERIPLASMIC PROTEIN"/>
    <property type="match status" value="1"/>
</dbReference>
<dbReference type="Gene3D" id="3.40.50.1980">
    <property type="entry name" value="Nitrogenase molybdenum iron protein domain"/>
    <property type="match status" value="2"/>
</dbReference>
<keyword evidence="3" id="KW-0813">Transport</keyword>
<accession>D4TYG4</accession>
<dbReference type="GO" id="GO:1901678">
    <property type="term" value="P:iron coordination entity transport"/>
    <property type="evidence" value="ECO:0007669"/>
    <property type="project" value="UniProtKB-ARBA"/>
</dbReference>
<evidence type="ECO:0000259" key="7">
    <source>
        <dbReference type="PROSITE" id="PS50983"/>
    </source>
</evidence>
<dbReference type="Proteomes" id="UP000003150">
    <property type="component" value="Unassembled WGS sequence"/>
</dbReference>
<dbReference type="InterPro" id="IPR002491">
    <property type="entry name" value="ABC_transptr_periplasmic_BD"/>
</dbReference>
<gene>
    <name evidence="8" type="ORF">HMPREF0970_00989</name>
</gene>
<reference evidence="8 9" key="1">
    <citation type="submission" date="2009-10" db="EMBL/GenBank/DDBJ databases">
        <authorList>
            <person name="Weinstock G."/>
            <person name="Sodergren E."/>
            <person name="Clifton S."/>
            <person name="Fulton L."/>
            <person name="Fulton B."/>
            <person name="Courtney L."/>
            <person name="Fronick C."/>
            <person name="Harrison M."/>
            <person name="Strong C."/>
            <person name="Farmer C."/>
            <person name="Delahaunty K."/>
            <person name="Markovic C."/>
            <person name="Hall O."/>
            <person name="Minx P."/>
            <person name="Tomlinson C."/>
            <person name="Mitreva M."/>
            <person name="Nelson J."/>
            <person name="Hou S."/>
            <person name="Wollam A."/>
            <person name="Pepin K.H."/>
            <person name="Johnson M."/>
            <person name="Bhonagiri V."/>
            <person name="Nash W.E."/>
            <person name="Warren W."/>
            <person name="Chinwalla A."/>
            <person name="Mardis E.R."/>
            <person name="Wilson R.K."/>
        </authorList>
    </citation>
    <scope>NUCLEOTIDE SEQUENCE [LARGE SCALE GENOMIC DNA]</scope>
    <source>
        <strain evidence="8 9">F0309</strain>
    </source>
</reference>
<dbReference type="PROSITE" id="PS50983">
    <property type="entry name" value="FE_B12_PBP"/>
    <property type="match status" value="1"/>
</dbReference>
<dbReference type="HOGENOM" id="CLU_038034_3_1_11"/>
<dbReference type="PROSITE" id="PS51257">
    <property type="entry name" value="PROKAR_LIPOPROTEIN"/>
    <property type="match status" value="1"/>
</dbReference>
<feature type="region of interest" description="Disordered" evidence="5">
    <location>
        <begin position="27"/>
        <end position="60"/>
    </location>
</feature>
<dbReference type="SUPFAM" id="SSF53807">
    <property type="entry name" value="Helical backbone' metal receptor"/>
    <property type="match status" value="1"/>
</dbReference>
<name>D4TYG4_9ACTO</name>
<dbReference type="Pfam" id="PF01497">
    <property type="entry name" value="Peripla_BP_2"/>
    <property type="match status" value="1"/>
</dbReference>
<protein>
    <submittedName>
        <fullName evidence="8">Periplasmic binding protein</fullName>
    </submittedName>
</protein>
<evidence type="ECO:0000256" key="1">
    <source>
        <dbReference type="ARBA" id="ARBA00004196"/>
    </source>
</evidence>
<evidence type="ECO:0000313" key="8">
    <source>
        <dbReference type="EMBL" id="EFF80052.1"/>
    </source>
</evidence>
<dbReference type="PANTHER" id="PTHR30532:SF28">
    <property type="entry name" value="PETROBACTIN-BINDING PROTEIN YCLQ"/>
    <property type="match status" value="1"/>
</dbReference>
<feature type="chain" id="PRO_5003063599" evidence="6">
    <location>
        <begin position="28"/>
        <end position="343"/>
    </location>
</feature>
<dbReference type="AlphaFoldDB" id="D4TYG4"/>
<evidence type="ECO:0000256" key="5">
    <source>
        <dbReference type="SAM" id="MobiDB-lite"/>
    </source>
</evidence>
<proteinExistence type="inferred from homology"/>
<evidence type="ECO:0000256" key="6">
    <source>
        <dbReference type="SAM" id="SignalP"/>
    </source>
</evidence>
<dbReference type="PATRIC" id="fig|649742.3.peg.713"/>
<feature type="signal peptide" evidence="6">
    <location>
        <begin position="1"/>
        <end position="27"/>
    </location>
</feature>
<dbReference type="EMBL" id="ACYT02000028">
    <property type="protein sequence ID" value="EFF80052.1"/>
    <property type="molecule type" value="Genomic_DNA"/>
</dbReference>
<evidence type="ECO:0000313" key="9">
    <source>
        <dbReference type="Proteomes" id="UP000003150"/>
    </source>
</evidence>
<evidence type="ECO:0000256" key="3">
    <source>
        <dbReference type="ARBA" id="ARBA00022448"/>
    </source>
</evidence>
<sequence>MMSRTTTSLATIAAVAALGLAACSSGASTSSSTQSSSESSAAASETTQATQPSSVTVEANDGPVEIKLPVTRAASLDNRTFEVLQQWDVQLVAAPKKLIPATVTAFNGEDVADVGMHRDPNLEALVAAEPDLIISGQRFSKFDTQIKELAPDVPLINLEPREGKPFNEELIREVTELGEIFGKQDEAKKLVDDFNASIERAKKAYDGSSTVMAVDVSGGNIGYVAPGKGRTWGPVFDLLGLKPALEVEGATDSHTGDDISVEAIAEANPAWIFVLDRDAAITKDGSNTPAETVINGNAALQNIAALQNKHVVYAPNDTYTNESIITYTEIFNSIADAFEAAKK</sequence>
<evidence type="ECO:0000256" key="4">
    <source>
        <dbReference type="ARBA" id="ARBA00022729"/>
    </source>
</evidence>